<proteinExistence type="predicted"/>
<dbReference type="Proteomes" id="UP000265520">
    <property type="component" value="Unassembled WGS sequence"/>
</dbReference>
<dbReference type="InterPro" id="IPR052579">
    <property type="entry name" value="Zinc_finger_SWIM"/>
</dbReference>
<accession>A0A392M5R4</accession>
<dbReference type="EMBL" id="LXQA010004102">
    <property type="protein sequence ID" value="MCH82730.1"/>
    <property type="molecule type" value="Genomic_DNA"/>
</dbReference>
<keyword evidence="2" id="KW-1185">Reference proteome</keyword>
<protein>
    <submittedName>
        <fullName evidence="1">Protein FAR1-RELATED SEQUENCE 6</fullName>
    </submittedName>
</protein>
<sequence length="163" mass="18671">MGVTVEKLMLWRAVKEVANTGQKEDNFVWALERCYDLLKCQDNPDAVVTNRDHAPMNVVDKDFSKLTDFLCRFHITMNVKANCKAKCKVKEDTKEKGKPKANEFPNFVEYVEGTILGSVKEKVVRAWTDCVMHLGNTTTNRIESTHARLKKYVANSLRDICKN</sequence>
<name>A0A392M5R4_9FABA</name>
<dbReference type="AlphaFoldDB" id="A0A392M5R4"/>
<organism evidence="1 2">
    <name type="scientific">Trifolium medium</name>
    <dbReference type="NCBI Taxonomy" id="97028"/>
    <lineage>
        <taxon>Eukaryota</taxon>
        <taxon>Viridiplantae</taxon>
        <taxon>Streptophyta</taxon>
        <taxon>Embryophyta</taxon>
        <taxon>Tracheophyta</taxon>
        <taxon>Spermatophyta</taxon>
        <taxon>Magnoliopsida</taxon>
        <taxon>eudicotyledons</taxon>
        <taxon>Gunneridae</taxon>
        <taxon>Pentapetalae</taxon>
        <taxon>rosids</taxon>
        <taxon>fabids</taxon>
        <taxon>Fabales</taxon>
        <taxon>Fabaceae</taxon>
        <taxon>Papilionoideae</taxon>
        <taxon>50 kb inversion clade</taxon>
        <taxon>NPAAA clade</taxon>
        <taxon>Hologalegina</taxon>
        <taxon>IRL clade</taxon>
        <taxon>Trifolieae</taxon>
        <taxon>Trifolium</taxon>
    </lineage>
</organism>
<dbReference type="PANTHER" id="PTHR31569">
    <property type="entry name" value="SWIM-TYPE DOMAIN-CONTAINING PROTEIN"/>
    <property type="match status" value="1"/>
</dbReference>
<dbReference type="PANTHER" id="PTHR31569:SF4">
    <property type="entry name" value="SWIM-TYPE DOMAIN-CONTAINING PROTEIN"/>
    <property type="match status" value="1"/>
</dbReference>
<gene>
    <name evidence="1" type="ORF">A2U01_0003541</name>
</gene>
<evidence type="ECO:0000313" key="2">
    <source>
        <dbReference type="Proteomes" id="UP000265520"/>
    </source>
</evidence>
<reference evidence="1 2" key="1">
    <citation type="journal article" date="2018" name="Front. Plant Sci.">
        <title>Red Clover (Trifolium pratense) and Zigzag Clover (T. medium) - A Picture of Genomic Similarities and Differences.</title>
        <authorList>
            <person name="Dluhosova J."/>
            <person name="Istvanek J."/>
            <person name="Nedelnik J."/>
            <person name="Repkova J."/>
        </authorList>
    </citation>
    <scope>NUCLEOTIDE SEQUENCE [LARGE SCALE GENOMIC DNA]</scope>
    <source>
        <strain evidence="2">cv. 10/8</strain>
        <tissue evidence="1">Leaf</tissue>
    </source>
</reference>
<evidence type="ECO:0000313" key="1">
    <source>
        <dbReference type="EMBL" id="MCH82730.1"/>
    </source>
</evidence>
<comment type="caution">
    <text evidence="1">The sequence shown here is derived from an EMBL/GenBank/DDBJ whole genome shotgun (WGS) entry which is preliminary data.</text>
</comment>